<keyword evidence="2" id="KW-1185">Reference proteome</keyword>
<dbReference type="InterPro" id="IPR055980">
    <property type="entry name" value="DUF7558"/>
</dbReference>
<sequence length="240" mass="25494">MYNRYSDFAELRPTGEASHIPDTRLDDGCEGAPRRQRVATSAGGYPDVPTTTDDECRSCGASVPNGQTKCRFCLSNHLGSDATSTDEAASTTCLGIVHLVVESTTFYGAVAKGGAAANLLSANEAEPAVDGYTLSGCAFCDAPPGTKIGEAHTWGEDERVTHPICVDCAIQTEPDPDERDHYACDSCGLVVDALAALTRFRVELGHLEGPLQLCERCSPGGLATYWTHDLKEHLVAMPAE</sequence>
<name>A0A1H6JRG9_9EURY</name>
<accession>A0A1H6JRG9</accession>
<organism evidence="1 2">
    <name type="scientific">Halopenitus malekzadehii</name>
    <dbReference type="NCBI Taxonomy" id="1267564"/>
    <lineage>
        <taxon>Archaea</taxon>
        <taxon>Methanobacteriati</taxon>
        <taxon>Methanobacteriota</taxon>
        <taxon>Stenosarchaea group</taxon>
        <taxon>Halobacteria</taxon>
        <taxon>Halobacteriales</taxon>
        <taxon>Haloferacaceae</taxon>
        <taxon>Halopenitus</taxon>
    </lineage>
</organism>
<dbReference type="Pfam" id="PF24439">
    <property type="entry name" value="DUF7558"/>
    <property type="match status" value="1"/>
</dbReference>
<reference evidence="1 2" key="1">
    <citation type="submission" date="2016-10" db="EMBL/GenBank/DDBJ databases">
        <authorList>
            <person name="de Groot N.N."/>
        </authorList>
    </citation>
    <scope>NUCLEOTIDE SEQUENCE [LARGE SCALE GENOMIC DNA]</scope>
    <source>
        <strain evidence="1 2">IBRC-M10418</strain>
    </source>
</reference>
<dbReference type="STRING" id="1267564.SAMN05192561_11613"/>
<evidence type="ECO:0000313" key="2">
    <source>
        <dbReference type="Proteomes" id="UP000199215"/>
    </source>
</evidence>
<dbReference type="EMBL" id="FNWU01000016">
    <property type="protein sequence ID" value="SEH63224.1"/>
    <property type="molecule type" value="Genomic_DNA"/>
</dbReference>
<proteinExistence type="predicted"/>
<protein>
    <submittedName>
        <fullName evidence="1">Uncharacterized protein</fullName>
    </submittedName>
</protein>
<evidence type="ECO:0000313" key="1">
    <source>
        <dbReference type="EMBL" id="SEH63224.1"/>
    </source>
</evidence>
<dbReference type="Proteomes" id="UP000199215">
    <property type="component" value="Unassembled WGS sequence"/>
</dbReference>
<dbReference type="AlphaFoldDB" id="A0A1H6JRG9"/>
<gene>
    <name evidence="1" type="ORF">SAMN05192561_11613</name>
</gene>